<dbReference type="AlphaFoldDB" id="A0A8T4L4Q4"/>
<evidence type="ECO:0000313" key="2">
    <source>
        <dbReference type="Proteomes" id="UP000675968"/>
    </source>
</evidence>
<sequence length="197" mass="22234">MPRPRKPIAKPLPKIAKPLPTIDPTHIFVTTSVAARKLKDYGVKITEGQLGKWIDNGLYTGARIVHHPRKARIIEENVVDQMIANAAAGQKLYAGLKAPKKGFGAPSVDQRKEISRRIAANKRKSAADWRQFGGNIEKNLDTIAPLRRELFLRDDVDYQKLLVLDRKIKEGLKLPPKEFNQKIVLVIRRVLAKKTKP</sequence>
<comment type="caution">
    <text evidence="1">The sequence shown here is derived from an EMBL/GenBank/DDBJ whole genome shotgun (WGS) entry which is preliminary data.</text>
</comment>
<accession>A0A8T4L4Q4</accession>
<protein>
    <submittedName>
        <fullName evidence="1">Uncharacterized protein</fullName>
    </submittedName>
</protein>
<dbReference type="Proteomes" id="UP000675968">
    <property type="component" value="Unassembled WGS sequence"/>
</dbReference>
<gene>
    <name evidence="1" type="ORF">J4215_02845</name>
</gene>
<name>A0A8T4L4Q4_9ARCH</name>
<organism evidence="1 2">
    <name type="scientific">Candidatus Iainarchaeum sp</name>
    <dbReference type="NCBI Taxonomy" id="3101447"/>
    <lineage>
        <taxon>Archaea</taxon>
        <taxon>Candidatus Iainarchaeota</taxon>
        <taxon>Candidatus Iainarchaeia</taxon>
        <taxon>Candidatus Iainarchaeales</taxon>
        <taxon>Candidatus Iainarchaeaceae</taxon>
        <taxon>Candidatus Iainarchaeum</taxon>
    </lineage>
</organism>
<reference evidence="1" key="1">
    <citation type="submission" date="2021-03" db="EMBL/GenBank/DDBJ databases">
        <authorList>
            <person name="Jaffe A."/>
        </authorList>
    </citation>
    <scope>NUCLEOTIDE SEQUENCE</scope>
    <source>
        <strain evidence="1">RIFCSPLOWO2_01_FULL_AR10_48_17</strain>
    </source>
</reference>
<evidence type="ECO:0000313" key="1">
    <source>
        <dbReference type="EMBL" id="MBS3061494.1"/>
    </source>
</evidence>
<proteinExistence type="predicted"/>
<dbReference type="EMBL" id="JAGVWC010000010">
    <property type="protein sequence ID" value="MBS3061494.1"/>
    <property type="molecule type" value="Genomic_DNA"/>
</dbReference>
<reference evidence="1" key="2">
    <citation type="submission" date="2021-05" db="EMBL/GenBank/DDBJ databases">
        <title>Protein family content uncovers lineage relationships and bacterial pathway maintenance mechanisms in DPANN archaea.</title>
        <authorList>
            <person name="Castelle C.J."/>
            <person name="Meheust R."/>
            <person name="Jaffe A.L."/>
            <person name="Seitz K."/>
            <person name="Gong X."/>
            <person name="Baker B.J."/>
            <person name="Banfield J.F."/>
        </authorList>
    </citation>
    <scope>NUCLEOTIDE SEQUENCE</scope>
    <source>
        <strain evidence="1">RIFCSPLOWO2_01_FULL_AR10_48_17</strain>
    </source>
</reference>